<proteinExistence type="predicted"/>
<keyword evidence="5" id="KW-0256">Endoplasmic reticulum</keyword>
<dbReference type="Proteomes" id="UP001353858">
    <property type="component" value="Unassembled WGS sequence"/>
</dbReference>
<dbReference type="GO" id="GO:0005788">
    <property type="term" value="C:endoplasmic reticulum lumen"/>
    <property type="evidence" value="ECO:0007669"/>
    <property type="project" value="UniProtKB-SubCell"/>
</dbReference>
<evidence type="ECO:0000256" key="3">
    <source>
        <dbReference type="ARBA" id="ARBA00022737"/>
    </source>
</evidence>
<feature type="repeat" description="TPR" evidence="6">
    <location>
        <begin position="389"/>
        <end position="422"/>
    </location>
</feature>
<evidence type="ECO:0000256" key="1">
    <source>
        <dbReference type="ARBA" id="ARBA00004319"/>
    </source>
</evidence>
<keyword evidence="4 6" id="KW-0802">TPR repeat</keyword>
<dbReference type="SMART" id="SM00028">
    <property type="entry name" value="TPR"/>
    <property type="match status" value="9"/>
</dbReference>
<dbReference type="PANTHER" id="PTHR44140">
    <property type="entry name" value="LD25575P"/>
    <property type="match status" value="1"/>
</dbReference>
<evidence type="ECO:0000256" key="2">
    <source>
        <dbReference type="ARBA" id="ARBA00022729"/>
    </source>
</evidence>
<dbReference type="GO" id="GO:0051087">
    <property type="term" value="F:protein-folding chaperone binding"/>
    <property type="evidence" value="ECO:0007669"/>
    <property type="project" value="TreeGrafter"/>
</dbReference>
<dbReference type="Gene3D" id="1.10.287.110">
    <property type="entry name" value="DnaJ domain"/>
    <property type="match status" value="1"/>
</dbReference>
<evidence type="ECO:0000313" key="9">
    <source>
        <dbReference type="EMBL" id="KAK4879627.1"/>
    </source>
</evidence>
<dbReference type="Gene3D" id="1.25.40.10">
    <property type="entry name" value="Tetratricopeptide repeat domain"/>
    <property type="match status" value="1"/>
</dbReference>
<comment type="caution">
    <text evidence="9">The sequence shown here is derived from an EMBL/GenBank/DDBJ whole genome shotgun (WGS) entry which is preliminary data.</text>
</comment>
<evidence type="ECO:0000259" key="8">
    <source>
        <dbReference type="PROSITE" id="PS50076"/>
    </source>
</evidence>
<organism evidence="9 10">
    <name type="scientific">Aquatica leii</name>
    <dbReference type="NCBI Taxonomy" id="1421715"/>
    <lineage>
        <taxon>Eukaryota</taxon>
        <taxon>Metazoa</taxon>
        <taxon>Ecdysozoa</taxon>
        <taxon>Arthropoda</taxon>
        <taxon>Hexapoda</taxon>
        <taxon>Insecta</taxon>
        <taxon>Pterygota</taxon>
        <taxon>Neoptera</taxon>
        <taxon>Endopterygota</taxon>
        <taxon>Coleoptera</taxon>
        <taxon>Polyphaga</taxon>
        <taxon>Elateriformia</taxon>
        <taxon>Elateroidea</taxon>
        <taxon>Lampyridae</taxon>
        <taxon>Luciolinae</taxon>
        <taxon>Aquatica</taxon>
    </lineage>
</organism>
<dbReference type="EMBL" id="JARPUR010000003">
    <property type="protein sequence ID" value="KAK4879627.1"/>
    <property type="molecule type" value="Genomic_DNA"/>
</dbReference>
<dbReference type="AlphaFoldDB" id="A0AAN7P8S7"/>
<keyword evidence="3" id="KW-0677">Repeat</keyword>
<keyword evidence="10" id="KW-1185">Reference proteome</keyword>
<feature type="domain" description="J" evidence="8">
    <location>
        <begin position="443"/>
        <end position="512"/>
    </location>
</feature>
<dbReference type="CDD" id="cd06257">
    <property type="entry name" value="DnaJ"/>
    <property type="match status" value="1"/>
</dbReference>
<dbReference type="InterPro" id="IPR051727">
    <property type="entry name" value="DnaJ_C3_Co-chaperones"/>
</dbReference>
<dbReference type="SUPFAM" id="SSF48452">
    <property type="entry name" value="TPR-like"/>
    <property type="match status" value="1"/>
</dbReference>
<dbReference type="InterPro" id="IPR001623">
    <property type="entry name" value="DnaJ_domain"/>
</dbReference>
<comment type="subcellular location">
    <subcellularLocation>
        <location evidence="1">Endoplasmic reticulum lumen</location>
    </subcellularLocation>
</comment>
<dbReference type="GO" id="GO:0051787">
    <property type="term" value="F:misfolded protein binding"/>
    <property type="evidence" value="ECO:0007669"/>
    <property type="project" value="TreeGrafter"/>
</dbReference>
<evidence type="ECO:0000256" key="6">
    <source>
        <dbReference type="PROSITE-ProRule" id="PRU00339"/>
    </source>
</evidence>
<reference evidence="10" key="1">
    <citation type="submission" date="2023-01" db="EMBL/GenBank/DDBJ databases">
        <title>Key to firefly adult light organ development and bioluminescence: homeobox transcription factors regulate luciferase expression and transportation to peroxisome.</title>
        <authorList>
            <person name="Fu X."/>
        </authorList>
    </citation>
    <scope>NUCLEOTIDE SEQUENCE [LARGE SCALE GENOMIC DNA]</scope>
</reference>
<name>A0AAN7P8S7_9COLE</name>
<evidence type="ECO:0000256" key="4">
    <source>
        <dbReference type="ARBA" id="ARBA00022803"/>
    </source>
</evidence>
<dbReference type="PROSITE" id="PS50076">
    <property type="entry name" value="DNAJ_2"/>
    <property type="match status" value="1"/>
</dbReference>
<dbReference type="InterPro" id="IPR011990">
    <property type="entry name" value="TPR-like_helical_dom_sf"/>
</dbReference>
<evidence type="ECO:0000313" key="10">
    <source>
        <dbReference type="Proteomes" id="UP001353858"/>
    </source>
</evidence>
<feature type="repeat" description="TPR" evidence="6">
    <location>
        <begin position="124"/>
        <end position="157"/>
    </location>
</feature>
<evidence type="ECO:0000256" key="7">
    <source>
        <dbReference type="SAM" id="MobiDB-lite"/>
    </source>
</evidence>
<evidence type="ECO:0000256" key="5">
    <source>
        <dbReference type="ARBA" id="ARBA00022824"/>
    </source>
</evidence>
<keyword evidence="2" id="KW-0732">Signal</keyword>
<dbReference type="Pfam" id="PF13432">
    <property type="entry name" value="TPR_16"/>
    <property type="match status" value="1"/>
</dbReference>
<dbReference type="Pfam" id="PF00226">
    <property type="entry name" value="DnaJ"/>
    <property type="match status" value="1"/>
</dbReference>
<sequence>MTRGLRMFESLSNEEDVNIKIEVCGPMSVNHDKLHVQPRYIVIKRCSGLNKNTYMDVLQKNFWFKVSPYLLLLILEFLFEVTETATQNEINNHLELGKQFLARGQLSDALTHYHAAIEGAPGNYLTYFQRGTVYLALGKAKNALSDFDQVLELKPDFRAARVSRGNLHLKLANYDLAQLDFYNVLQSDPYNTEANELIHRIQPATEHKDMADVYYSRGDFVNAINLLSETINISPWAAHLFELRAQMHLENEDLLSAIADIRAATKLQSDNTDGFLTLSTLLYQLGHAADSLKSIRECLKLDPEHKNCFAFYKKIKKVDKHISDAENYIEQNNFKDCIISAEKILSVEKEVKMIIYEGKRLLCKCYAKEEEYTEAIAACSEALELNPDASVYCDKADAYLQAEMYDDAIREFKSALERDQNFERAKEGIEKAKKLQHQAERRDYYKILEVKRSATKKDIVKAYRKMAQKWHPDNYQNDEKMKKIAEKKFIDIAAAKEVLTDEEKRRQFDNGEDPLDPESGRMNMPNFHHFQGFHGSPFQFRFHFN</sequence>
<dbReference type="SUPFAM" id="SSF46565">
    <property type="entry name" value="Chaperone J-domain"/>
    <property type="match status" value="1"/>
</dbReference>
<feature type="region of interest" description="Disordered" evidence="7">
    <location>
        <begin position="502"/>
        <end position="523"/>
    </location>
</feature>
<accession>A0AAN7P8S7</accession>
<dbReference type="InterPro" id="IPR036869">
    <property type="entry name" value="J_dom_sf"/>
</dbReference>
<gene>
    <name evidence="9" type="ORF">RN001_007773</name>
</gene>
<dbReference type="Pfam" id="PF14559">
    <property type="entry name" value="TPR_19"/>
    <property type="match status" value="1"/>
</dbReference>
<dbReference type="GO" id="GO:0034975">
    <property type="term" value="P:protein folding in endoplasmic reticulum"/>
    <property type="evidence" value="ECO:0007669"/>
    <property type="project" value="TreeGrafter"/>
</dbReference>
<dbReference type="PROSITE" id="PS50293">
    <property type="entry name" value="TPR_REGION"/>
    <property type="match status" value="1"/>
</dbReference>
<dbReference type="PANTHER" id="PTHR44140:SF2">
    <property type="entry name" value="LD25575P"/>
    <property type="match status" value="1"/>
</dbReference>
<dbReference type="SMART" id="SM00271">
    <property type="entry name" value="DnaJ"/>
    <property type="match status" value="1"/>
</dbReference>
<dbReference type="PRINTS" id="PR00625">
    <property type="entry name" value="JDOMAIN"/>
</dbReference>
<dbReference type="InterPro" id="IPR019734">
    <property type="entry name" value="TPR_rpt"/>
</dbReference>
<dbReference type="FunFam" id="1.25.40.10:FF:000224">
    <property type="entry name" value="DnaJ and TPR domain protein"/>
    <property type="match status" value="1"/>
</dbReference>
<protein>
    <recommendedName>
        <fullName evidence="8">J domain-containing protein</fullName>
    </recommendedName>
</protein>
<dbReference type="PROSITE" id="PS50005">
    <property type="entry name" value="TPR"/>
    <property type="match status" value="3"/>
</dbReference>
<feature type="repeat" description="TPR" evidence="6">
    <location>
        <begin position="90"/>
        <end position="123"/>
    </location>
</feature>